<dbReference type="OrthoDB" id="5526044at2"/>
<feature type="chain" id="PRO_5012445239" description="Outer membrane protein beta-barrel domain-containing protein" evidence="2">
    <location>
        <begin position="36"/>
        <end position="232"/>
    </location>
</feature>
<evidence type="ECO:0000256" key="1">
    <source>
        <dbReference type="SAM" id="MobiDB-lite"/>
    </source>
</evidence>
<accession>A0A250IBG5</accession>
<keyword evidence="4" id="KW-1185">Reference proteome</keyword>
<gene>
    <name evidence="3" type="ORF">MEBOL_002022</name>
</gene>
<keyword evidence="2" id="KW-0732">Signal</keyword>
<dbReference type="RefSeq" id="WP_157774856.1">
    <property type="nucleotide sequence ID" value="NZ_CP022163.1"/>
</dbReference>
<evidence type="ECO:0000313" key="3">
    <source>
        <dbReference type="EMBL" id="ATB28573.1"/>
    </source>
</evidence>
<evidence type="ECO:0008006" key="5">
    <source>
        <dbReference type="Google" id="ProtNLM"/>
    </source>
</evidence>
<reference evidence="3 4" key="1">
    <citation type="submission" date="2017-06" db="EMBL/GenBank/DDBJ databases">
        <authorList>
            <person name="Kim H.J."/>
            <person name="Triplett B.A."/>
        </authorList>
    </citation>
    <scope>NUCLEOTIDE SEQUENCE [LARGE SCALE GENOMIC DNA]</scope>
    <source>
        <strain evidence="3 4">DSM 14713</strain>
    </source>
</reference>
<feature type="region of interest" description="Disordered" evidence="1">
    <location>
        <begin position="31"/>
        <end position="65"/>
    </location>
</feature>
<name>A0A250IBG5_9BACT</name>
<evidence type="ECO:0000256" key="2">
    <source>
        <dbReference type="SAM" id="SignalP"/>
    </source>
</evidence>
<dbReference type="Proteomes" id="UP000217289">
    <property type="component" value="Chromosome"/>
</dbReference>
<dbReference type="AlphaFoldDB" id="A0A250IBG5"/>
<dbReference type="KEGG" id="mbd:MEBOL_002022"/>
<organism evidence="3 4">
    <name type="scientific">Melittangium boletus DSM 14713</name>
    <dbReference type="NCBI Taxonomy" id="1294270"/>
    <lineage>
        <taxon>Bacteria</taxon>
        <taxon>Pseudomonadati</taxon>
        <taxon>Myxococcota</taxon>
        <taxon>Myxococcia</taxon>
        <taxon>Myxococcales</taxon>
        <taxon>Cystobacterineae</taxon>
        <taxon>Archangiaceae</taxon>
        <taxon>Melittangium</taxon>
    </lineage>
</organism>
<proteinExistence type="predicted"/>
<evidence type="ECO:0000313" key="4">
    <source>
        <dbReference type="Proteomes" id="UP000217289"/>
    </source>
</evidence>
<feature type="signal peptide" evidence="2">
    <location>
        <begin position="1"/>
        <end position="35"/>
    </location>
</feature>
<protein>
    <recommendedName>
        <fullName evidence="5">Outer membrane protein beta-barrel domain-containing protein</fullName>
    </recommendedName>
</protein>
<dbReference type="EMBL" id="CP022163">
    <property type="protein sequence ID" value="ATB28573.1"/>
    <property type="molecule type" value="Genomic_DNA"/>
</dbReference>
<sequence length="232" mass="25177">MTPTLPPRKRRARGTPRVPVPLCLLLLMMSPDARAQSPEEPRPPTEEPEITPAPPPTVPVDDSPPWSTRFGLRLGVGAPEGVGAAAIVHPRPWLRVHVGGARNYLGASLRGGVDLLPIRLFMSPVLGLTYGHAFDMDYEGLLSRLHGEPTSAGTAIRRVEVDQLSATLGLEFSPWRPVTFFGVVGISYAFIRVADPKAFIREAEEDPELSSTPLHLGISTPVARLGVILYFN</sequence>